<comment type="similarity">
    <text evidence="4">Belongs to the serine esterase family.</text>
</comment>
<dbReference type="EMBL" id="SKBN01000039">
    <property type="protein sequence ID" value="TGJ85776.1"/>
    <property type="molecule type" value="Genomic_DNA"/>
</dbReference>
<evidence type="ECO:0000256" key="4">
    <source>
        <dbReference type="PIRNR" id="PIRNR018169"/>
    </source>
</evidence>
<accession>A0A4Z0Z8R4</accession>
<dbReference type="InterPro" id="IPR029058">
    <property type="entry name" value="AB_hydrolase_fold"/>
</dbReference>
<keyword evidence="3 4" id="KW-0443">Lipid metabolism</keyword>
<dbReference type="PANTHER" id="PTHR10272">
    <property type="entry name" value="PLATELET-ACTIVATING FACTOR ACETYLHYDROLASE"/>
    <property type="match status" value="1"/>
</dbReference>
<evidence type="ECO:0000256" key="3">
    <source>
        <dbReference type="ARBA" id="ARBA00023098"/>
    </source>
</evidence>
<evidence type="ECO:0000256" key="2">
    <source>
        <dbReference type="ARBA" id="ARBA00022963"/>
    </source>
</evidence>
<evidence type="ECO:0000256" key="6">
    <source>
        <dbReference type="SAM" id="MobiDB-lite"/>
    </source>
</evidence>
<evidence type="ECO:0000313" key="8">
    <source>
        <dbReference type="Proteomes" id="UP000297716"/>
    </source>
</evidence>
<proteinExistence type="inferred from homology"/>
<organism evidence="7 8">
    <name type="scientific">Xylaria hypoxylon</name>
    <dbReference type="NCBI Taxonomy" id="37992"/>
    <lineage>
        <taxon>Eukaryota</taxon>
        <taxon>Fungi</taxon>
        <taxon>Dikarya</taxon>
        <taxon>Ascomycota</taxon>
        <taxon>Pezizomycotina</taxon>
        <taxon>Sordariomycetes</taxon>
        <taxon>Xylariomycetidae</taxon>
        <taxon>Xylariales</taxon>
        <taxon>Xylariaceae</taxon>
        <taxon>Xylaria</taxon>
    </lineage>
</organism>
<feature type="active site" description="Charge relay system" evidence="5">
    <location>
        <position position="417"/>
    </location>
</feature>
<comment type="catalytic activity">
    <reaction evidence="4">
        <text>a 1-O-alkyl-2-acetyl-sn-glycero-3-phosphocholine + H2O = a 1-O-alkyl-sn-glycero-3-phosphocholine + acetate + H(+)</text>
        <dbReference type="Rhea" id="RHEA:17777"/>
        <dbReference type="ChEBI" id="CHEBI:15377"/>
        <dbReference type="ChEBI" id="CHEBI:15378"/>
        <dbReference type="ChEBI" id="CHEBI:30089"/>
        <dbReference type="ChEBI" id="CHEBI:30909"/>
        <dbReference type="ChEBI" id="CHEBI:36707"/>
        <dbReference type="EC" id="3.1.1.47"/>
    </reaction>
</comment>
<dbReference type="PANTHER" id="PTHR10272:SF7">
    <property type="entry name" value="PHOSPHOLIPASE-RELATED"/>
    <property type="match status" value="1"/>
</dbReference>
<protein>
    <recommendedName>
        <fullName evidence="4">Putative phospholipase</fullName>
        <ecNumber evidence="4">3.1.1.47</ecNumber>
    </recommendedName>
</protein>
<evidence type="ECO:0000256" key="1">
    <source>
        <dbReference type="ARBA" id="ARBA00022801"/>
    </source>
</evidence>
<dbReference type="EC" id="3.1.1.47" evidence="4"/>
<dbReference type="AlphaFoldDB" id="A0A4Z0Z8R4"/>
<sequence length="600" mass="65970">MAQPVEGESSDRWGSLLSKLNPVPRFPEFTGPYKVGTVDIEIPICELESPVQAPDNAAEIETIQFRVFYPCDSGATGKRITWLPAPQRDYLSAYIKFLGVGAFFAEAASFLPRHLHFTTIPVVDNAPILKPQTPNGRWPTMIFSHGLGGSRNAYSQIVGSLASHGVVVFCPEHRDGSAIASVIRVPYQQHNRFFARNTRRMIPYTQIPHDATDEVHELRNAQLRIRLWELGLLHEAILAMDEGETLMNLNKSASSLEHFSKQLQVHDPGSIIFGGHSFGAASIVQFLKSVFYAGRPELEAMETPLYTPNWESSIVRQVTPENVTILLDMWCFPLLAKSTGPLFNLALPVYAPFDSSSPSQPPGGSAILAVESEDFFKWREHLHKTARILSPDPSAQVVAPHTGINMPHFFYVKGSAHLNHSDFALLFPWLMRKVFGLTAPGRAIRLNLRAMLQVLRVNDIPVAGTRNVDLVDSKAKDTRTSMSGSETASLQKCDACTDDTVILEHAGNAIKDEDTETDELVHAWRWIDIVGMGENQDGEGKAKEKGGKEEGAVEGLEETESRMAGVIDPSISTSVDRKVDLETAGVLAGVLAAAERDTTA</sequence>
<comment type="caution">
    <text evidence="7">The sequence shown here is derived from an EMBL/GenBank/DDBJ whole genome shotgun (WGS) entry which is preliminary data.</text>
</comment>
<evidence type="ECO:0000313" key="7">
    <source>
        <dbReference type="EMBL" id="TGJ85776.1"/>
    </source>
</evidence>
<dbReference type="Proteomes" id="UP000297716">
    <property type="component" value="Unassembled WGS sequence"/>
</dbReference>
<dbReference type="InterPro" id="IPR016715">
    <property type="entry name" value="PAF_acetylhydro_eukaryote"/>
</dbReference>
<feature type="compositionally biased region" description="Basic and acidic residues" evidence="6">
    <location>
        <begin position="538"/>
        <end position="551"/>
    </location>
</feature>
<name>A0A4Z0Z8R4_9PEZI</name>
<dbReference type="OrthoDB" id="2363873at2759"/>
<reference evidence="7 8" key="1">
    <citation type="submission" date="2019-03" db="EMBL/GenBank/DDBJ databases">
        <title>Draft genome sequence of Xylaria hypoxylon DSM 108379, a ubiquitous saprotrophic-parasitic fungi on hardwood.</title>
        <authorList>
            <person name="Buettner E."/>
            <person name="Leonhardt S."/>
            <person name="Gebauer A.M."/>
            <person name="Liers C."/>
            <person name="Hofrichter M."/>
            <person name="Kellner H."/>
        </authorList>
    </citation>
    <scope>NUCLEOTIDE SEQUENCE [LARGE SCALE GENOMIC DNA]</scope>
    <source>
        <strain evidence="7 8">DSM 108379</strain>
    </source>
</reference>
<gene>
    <name evidence="7" type="ORF">E0Z10_g2971</name>
</gene>
<dbReference type="PIRSF" id="PIRSF018169">
    <property type="entry name" value="PAF_acetylhydrolase"/>
    <property type="match status" value="1"/>
</dbReference>
<dbReference type="Pfam" id="PF03403">
    <property type="entry name" value="PAF-AH_p_II"/>
    <property type="match status" value="1"/>
</dbReference>
<keyword evidence="2 4" id="KW-0442">Lipid degradation</keyword>
<evidence type="ECO:0000256" key="5">
    <source>
        <dbReference type="PIRSR" id="PIRSR018169-1"/>
    </source>
</evidence>
<keyword evidence="8" id="KW-1185">Reference proteome</keyword>
<dbReference type="GO" id="GO:0016042">
    <property type="term" value="P:lipid catabolic process"/>
    <property type="evidence" value="ECO:0007669"/>
    <property type="project" value="UniProtKB-KW"/>
</dbReference>
<dbReference type="SUPFAM" id="SSF53474">
    <property type="entry name" value="alpha/beta-Hydrolases"/>
    <property type="match status" value="1"/>
</dbReference>
<dbReference type="GO" id="GO:0003847">
    <property type="term" value="F:1-alkyl-2-acetylglycerophosphocholine esterase activity"/>
    <property type="evidence" value="ECO:0007669"/>
    <property type="project" value="UniProtKB-UniRule"/>
</dbReference>
<dbReference type="STRING" id="37992.A0A4Z0Z8R4"/>
<feature type="active site" description="Charge relay system" evidence="5">
    <location>
        <position position="328"/>
    </location>
</feature>
<dbReference type="Gene3D" id="3.40.50.1820">
    <property type="entry name" value="alpha/beta hydrolase"/>
    <property type="match status" value="1"/>
</dbReference>
<feature type="active site" description="Nucleophile" evidence="5">
    <location>
        <position position="277"/>
    </location>
</feature>
<keyword evidence="1 4" id="KW-0378">Hydrolase</keyword>
<feature type="region of interest" description="Disordered" evidence="6">
    <location>
        <begin position="535"/>
        <end position="556"/>
    </location>
</feature>